<name>A0A9Q5N0D4_SANBA</name>
<evidence type="ECO:0000256" key="3">
    <source>
        <dbReference type="SAM" id="SignalP"/>
    </source>
</evidence>
<feature type="compositionally biased region" description="Pro residues" evidence="1">
    <location>
        <begin position="148"/>
        <end position="158"/>
    </location>
</feature>
<dbReference type="PROSITE" id="PS50213">
    <property type="entry name" value="FAS1"/>
    <property type="match status" value="4"/>
</dbReference>
<dbReference type="InterPro" id="IPR036378">
    <property type="entry name" value="FAS1_dom_sf"/>
</dbReference>
<dbReference type="AlphaFoldDB" id="A0A9Q5N0D4"/>
<dbReference type="Gene3D" id="2.30.180.10">
    <property type="entry name" value="FAS1 domain"/>
    <property type="match status" value="5"/>
</dbReference>
<gene>
    <name evidence="5" type="ORF">A7U60_g7287</name>
</gene>
<dbReference type="PANTHER" id="PTHR10900">
    <property type="entry name" value="PERIOSTIN-RELATED"/>
    <property type="match status" value="1"/>
</dbReference>
<feature type="domain" description="FAS1" evidence="4">
    <location>
        <begin position="35"/>
        <end position="213"/>
    </location>
</feature>
<dbReference type="OrthoDB" id="14252at2759"/>
<keyword evidence="2" id="KW-0812">Transmembrane</keyword>
<keyword evidence="2" id="KW-0472">Membrane</keyword>
<evidence type="ECO:0000313" key="6">
    <source>
        <dbReference type="Proteomes" id="UP000757232"/>
    </source>
</evidence>
<keyword evidence="2" id="KW-1133">Transmembrane helix</keyword>
<feature type="domain" description="FAS1" evidence="4">
    <location>
        <begin position="504"/>
        <end position="647"/>
    </location>
</feature>
<evidence type="ECO:0000259" key="4">
    <source>
        <dbReference type="PROSITE" id="PS50213"/>
    </source>
</evidence>
<dbReference type="InterPro" id="IPR050904">
    <property type="entry name" value="Adhesion/Biosynth-related"/>
</dbReference>
<protein>
    <submittedName>
        <fullName evidence="5">FAS1 domain-containing protein</fullName>
    </submittedName>
</protein>
<evidence type="ECO:0000256" key="2">
    <source>
        <dbReference type="SAM" id="Phobius"/>
    </source>
</evidence>
<keyword evidence="3" id="KW-0732">Signal</keyword>
<feature type="domain" description="FAS1" evidence="4">
    <location>
        <begin position="357"/>
        <end position="501"/>
    </location>
</feature>
<comment type="caution">
    <text evidence="5">The sequence shown here is derived from an EMBL/GenBank/DDBJ whole genome shotgun (WGS) entry which is preliminary data.</text>
</comment>
<dbReference type="SMART" id="SM00554">
    <property type="entry name" value="FAS1"/>
    <property type="match status" value="5"/>
</dbReference>
<dbReference type="GO" id="GO:0000329">
    <property type="term" value="C:fungal-type vacuole membrane"/>
    <property type="evidence" value="ECO:0007669"/>
    <property type="project" value="TreeGrafter"/>
</dbReference>
<proteinExistence type="predicted"/>
<dbReference type="GO" id="GO:0005615">
    <property type="term" value="C:extracellular space"/>
    <property type="evidence" value="ECO:0007669"/>
    <property type="project" value="TreeGrafter"/>
</dbReference>
<dbReference type="Pfam" id="PF02469">
    <property type="entry name" value="Fasciclin"/>
    <property type="match status" value="5"/>
</dbReference>
<dbReference type="SUPFAM" id="SSF82153">
    <property type="entry name" value="FAS1 domain"/>
    <property type="match status" value="5"/>
</dbReference>
<accession>A0A9Q5N0D4</accession>
<dbReference type="Proteomes" id="UP000757232">
    <property type="component" value="Unassembled WGS sequence"/>
</dbReference>
<dbReference type="EMBL" id="LNZH02000208">
    <property type="protein sequence ID" value="OCB85637.1"/>
    <property type="molecule type" value="Genomic_DNA"/>
</dbReference>
<organism evidence="5 6">
    <name type="scientific">Sanghuangporus baumii</name>
    <name type="common">Phellinus baumii</name>
    <dbReference type="NCBI Taxonomy" id="108892"/>
    <lineage>
        <taxon>Eukaryota</taxon>
        <taxon>Fungi</taxon>
        <taxon>Dikarya</taxon>
        <taxon>Basidiomycota</taxon>
        <taxon>Agaricomycotina</taxon>
        <taxon>Agaricomycetes</taxon>
        <taxon>Hymenochaetales</taxon>
        <taxon>Hymenochaetaceae</taxon>
        <taxon>Sanghuangporus</taxon>
    </lineage>
</organism>
<evidence type="ECO:0000256" key="1">
    <source>
        <dbReference type="SAM" id="MobiDB-lite"/>
    </source>
</evidence>
<reference evidence="5" key="1">
    <citation type="submission" date="2016-06" db="EMBL/GenBank/DDBJ databases">
        <title>Draft Genome sequence of the fungus Inonotus baumii.</title>
        <authorList>
            <person name="Zhu H."/>
            <person name="Lin W."/>
        </authorList>
    </citation>
    <scope>NUCLEOTIDE SEQUENCE</scope>
    <source>
        <strain evidence="5">821</strain>
    </source>
</reference>
<feature type="domain" description="FAS1" evidence="4">
    <location>
        <begin position="216"/>
        <end position="351"/>
    </location>
</feature>
<dbReference type="GO" id="GO:0016236">
    <property type="term" value="P:macroautophagy"/>
    <property type="evidence" value="ECO:0007669"/>
    <property type="project" value="TreeGrafter"/>
</dbReference>
<feature type="region of interest" description="Disordered" evidence="1">
    <location>
        <begin position="140"/>
        <end position="165"/>
    </location>
</feature>
<keyword evidence="6" id="KW-1185">Reference proteome</keyword>
<feature type="chain" id="PRO_5040336904" evidence="3">
    <location>
        <begin position="21"/>
        <end position="893"/>
    </location>
</feature>
<evidence type="ECO:0000313" key="5">
    <source>
        <dbReference type="EMBL" id="OCB85637.1"/>
    </source>
</evidence>
<dbReference type="PANTHER" id="PTHR10900:SF77">
    <property type="entry name" value="FI19380P1"/>
    <property type="match status" value="1"/>
</dbReference>
<dbReference type="InterPro" id="IPR000782">
    <property type="entry name" value="FAS1_domain"/>
</dbReference>
<feature type="transmembrane region" description="Helical" evidence="2">
    <location>
        <begin position="845"/>
        <end position="870"/>
    </location>
</feature>
<feature type="signal peptide" evidence="3">
    <location>
        <begin position="1"/>
        <end position="20"/>
    </location>
</feature>
<sequence length="893" mass="96505">MRFLIKPLSFLLALASFALSSPSQVPLNAIPSTLSSTLIDALSADPDYTSLLKLLQRALLVPTLNKLNGSTLFAPTNDAIDKHPSWSRVLLTHEDGIGSARDNVQEELRQELLYHLLNYTINGPLDDVSLQVHKTLHFPRKPIEPPTREPPPSPPWMPVPGGTLGGEPQRLRVSSKNGDVFVGTDAFGEGGSNMVKGEVDAGNGMLFGIDAVLAVPSDLATVAAQQPSLSYFNRIATPDIISFLNSTSELTLFLPVDNAWDALEDIERKYLESKFATDDILQILNMHAVVTEGVHWSDSFEPASKLTTISGSTLDIVTSPESNKTFISTAELIEPDIYASNGVLHTVSSLLIPPGAFNLTPEKYLLTLNCTSFVSKLHSVGLTPLINGSDEQYTILAPSDEVLELLKDGDLPEEGSDELRRVLSYHFLPGRWTSKKLKDGMLVETALQEPGLNGGRQVLDIKVSSGDDKHEKGGSIRFGGASVIGDHHFENVLIYLVSRPLSPPTDALTVALPELDFSAFLAAVLSSSIADELKEEPRTTFLIPENDGFKRLGVLVSKYLLSASSKADLENVIQHHILDEVEYAKPLQNGSQKSFSTLEGSEIRADRSVNGSVAISASGGWAGMTSNLTPKNLLTKTGVVHQLSDVLLPRSVDLTIGKLVKAADGSTMASMIIRAGMEWVLNGTAPPEDSPWAEAGLDGIGWTLLCPTDDAFKSFNLTRLYEDSENLRNIVEQHLIPVSKPHALLLVGLEPSHTNRPLLLEDSATYTTLRSNASAYGDVIFRRSGNGKDEVGFLVGIKDARGTAGREGGAHVISWGRTTSNGGVGGVIQIDSVLVPYHPPWWLEYGAPIGIGIVGVGLIGLFFLGVRVLWRRDTTEATYEPVGGFTNEDDEEP</sequence>